<gene>
    <name evidence="1" type="ORF">BDFB_014213</name>
</gene>
<dbReference type="EMBL" id="QDEB01051563">
    <property type="protein sequence ID" value="RZC37566.1"/>
    <property type="molecule type" value="Genomic_DNA"/>
</dbReference>
<protein>
    <submittedName>
        <fullName evidence="1">Uncharacterized protein</fullName>
    </submittedName>
</protein>
<dbReference type="OrthoDB" id="10317300at2759"/>
<proteinExistence type="predicted"/>
<sequence>MAAALVQFHNVEFQKGSGSRFTDVTIDIRKGLFPDLGVIVFHNMISLKFPLMGSFVFHDELAYDAALKIIQENGEDEDINLIFPSKHSKEECVSILNHYLGLR</sequence>
<evidence type="ECO:0000313" key="2">
    <source>
        <dbReference type="Proteomes" id="UP000292052"/>
    </source>
</evidence>
<comment type="caution">
    <text evidence="1">The sequence shown here is derived from an EMBL/GenBank/DDBJ whole genome shotgun (WGS) entry which is preliminary data.</text>
</comment>
<keyword evidence="2" id="KW-1185">Reference proteome</keyword>
<accession>A0A482VY20</accession>
<name>A0A482VY20_ASBVE</name>
<reference evidence="1 2" key="1">
    <citation type="submission" date="2017-03" db="EMBL/GenBank/DDBJ databases">
        <title>Genome of the blue death feigning beetle - Asbolus verrucosus.</title>
        <authorList>
            <person name="Rider S.D."/>
        </authorList>
    </citation>
    <scope>NUCLEOTIDE SEQUENCE [LARGE SCALE GENOMIC DNA]</scope>
    <source>
        <strain evidence="1">Butters</strain>
        <tissue evidence="1">Head and leg muscle</tissue>
    </source>
</reference>
<evidence type="ECO:0000313" key="1">
    <source>
        <dbReference type="EMBL" id="RZC37566.1"/>
    </source>
</evidence>
<dbReference type="Proteomes" id="UP000292052">
    <property type="component" value="Unassembled WGS sequence"/>
</dbReference>
<organism evidence="1 2">
    <name type="scientific">Asbolus verrucosus</name>
    <name type="common">Desert ironclad beetle</name>
    <dbReference type="NCBI Taxonomy" id="1661398"/>
    <lineage>
        <taxon>Eukaryota</taxon>
        <taxon>Metazoa</taxon>
        <taxon>Ecdysozoa</taxon>
        <taxon>Arthropoda</taxon>
        <taxon>Hexapoda</taxon>
        <taxon>Insecta</taxon>
        <taxon>Pterygota</taxon>
        <taxon>Neoptera</taxon>
        <taxon>Endopterygota</taxon>
        <taxon>Coleoptera</taxon>
        <taxon>Polyphaga</taxon>
        <taxon>Cucujiformia</taxon>
        <taxon>Tenebrionidae</taxon>
        <taxon>Pimeliinae</taxon>
        <taxon>Asbolus</taxon>
    </lineage>
</organism>
<dbReference type="AlphaFoldDB" id="A0A482VY20"/>